<dbReference type="Pfam" id="PF20172">
    <property type="entry name" value="DUF6538"/>
    <property type="match status" value="1"/>
</dbReference>
<dbReference type="KEGG" id="tho:SP60_02685"/>
<dbReference type="InterPro" id="IPR046668">
    <property type="entry name" value="DUF6538"/>
</dbReference>
<dbReference type="InterPro" id="IPR011010">
    <property type="entry name" value="DNA_brk_join_enz"/>
</dbReference>
<dbReference type="InterPro" id="IPR013762">
    <property type="entry name" value="Integrase-like_cat_sf"/>
</dbReference>
<feature type="domain" description="Tyr recombinase" evidence="3">
    <location>
        <begin position="193"/>
        <end position="380"/>
    </location>
</feature>
<dbReference type="InterPro" id="IPR002104">
    <property type="entry name" value="Integrase_catalytic"/>
</dbReference>
<dbReference type="GO" id="GO:0003677">
    <property type="term" value="F:DNA binding"/>
    <property type="evidence" value="ECO:0007669"/>
    <property type="project" value="UniProtKB-KW"/>
</dbReference>
<reference evidence="4 5" key="1">
    <citation type="journal article" date="2015" name="Genome Announc.">
        <title>Genome Sequence of 'Candidatus Thioglobus autotrophica' Strain EF1, a Chemoautotroph from the SUP05 Clade of Marine Gammaproteobacteria.</title>
        <authorList>
            <person name="Shah V."/>
            <person name="Morris R.M."/>
        </authorList>
    </citation>
    <scope>NUCLEOTIDE SEQUENCE [LARGE SCALE GENOMIC DNA]</scope>
    <source>
        <strain evidence="4 5">EF1</strain>
    </source>
</reference>
<dbReference type="PROSITE" id="PS51898">
    <property type="entry name" value="TYR_RECOMBINASE"/>
    <property type="match status" value="1"/>
</dbReference>
<organism evidence="4 5">
    <name type="scientific">Candidatus Thioglobus autotrophicus</name>
    <dbReference type="NCBI Taxonomy" id="1705394"/>
    <lineage>
        <taxon>Bacteria</taxon>
        <taxon>Pseudomonadati</taxon>
        <taxon>Pseudomonadota</taxon>
        <taxon>Gammaproteobacteria</taxon>
        <taxon>Candidatus Pseudothioglobaceae</taxon>
        <taxon>Candidatus Thioglobus</taxon>
    </lineage>
</organism>
<dbReference type="InterPro" id="IPR010998">
    <property type="entry name" value="Integrase_recombinase_N"/>
</dbReference>
<evidence type="ECO:0000256" key="1">
    <source>
        <dbReference type="ARBA" id="ARBA00023125"/>
    </source>
</evidence>
<dbReference type="Gene3D" id="1.10.150.130">
    <property type="match status" value="1"/>
</dbReference>
<accession>A0A0M4PK60</accession>
<dbReference type="OrthoDB" id="9784724at2"/>
<dbReference type="SUPFAM" id="SSF56349">
    <property type="entry name" value="DNA breaking-rejoining enzymes"/>
    <property type="match status" value="1"/>
</dbReference>
<sequence length="380" mass="43372">MQTTEVLYLFKRCGIYYFSRRVPLDIQGEYSTKRISFSLRTRNKRTASLGAAHLASELDSYWSGIRIKRMVKKHIHRYTKKPDAILVGVSISEALEYYLRIKGQTKPQLFHQTATRNITYIINELGDRDLGEYASSDAGKFRDALLKKGLITSSIKRVFSSIKSVVNFSIKENGLNIINPFLGVYVPDLDDTIARKPIPIHTIHKIQKICVSTDDELRHMIALISDTGVRMAEAVGIMAEDIVLDNVTPHIIIRPNAKRRLKTKQSERTIPLVGSSLWAATRLMENHTDEQEYIFKRYNRTEKSNAGSASAALNKWLKPYVEDDMVIHSFRHALRDRLRKIECPSDVIDSIGGWSKGSIGENYGTGYTLDVLYKWMLKMV</sequence>
<dbReference type="Proteomes" id="UP000058020">
    <property type="component" value="Chromosome"/>
</dbReference>
<evidence type="ECO:0000313" key="4">
    <source>
        <dbReference type="EMBL" id="ALE52237.1"/>
    </source>
</evidence>
<dbReference type="STRING" id="1705394.SP60_02685"/>
<protein>
    <recommendedName>
        <fullName evidence="3">Tyr recombinase domain-containing protein</fullName>
    </recommendedName>
</protein>
<evidence type="ECO:0000313" key="5">
    <source>
        <dbReference type="Proteomes" id="UP000058020"/>
    </source>
</evidence>
<keyword evidence="5" id="KW-1185">Reference proteome</keyword>
<dbReference type="GO" id="GO:0006310">
    <property type="term" value="P:DNA recombination"/>
    <property type="evidence" value="ECO:0007669"/>
    <property type="project" value="UniProtKB-KW"/>
</dbReference>
<gene>
    <name evidence="4" type="ORF">SP60_02685</name>
</gene>
<dbReference type="Gene3D" id="1.10.443.10">
    <property type="entry name" value="Intergrase catalytic core"/>
    <property type="match status" value="1"/>
</dbReference>
<dbReference type="EMBL" id="CP010552">
    <property type="protein sequence ID" value="ALE52237.1"/>
    <property type="molecule type" value="Genomic_DNA"/>
</dbReference>
<evidence type="ECO:0000259" key="3">
    <source>
        <dbReference type="PROSITE" id="PS51898"/>
    </source>
</evidence>
<dbReference type="GO" id="GO:0015074">
    <property type="term" value="P:DNA integration"/>
    <property type="evidence" value="ECO:0007669"/>
    <property type="project" value="InterPro"/>
</dbReference>
<dbReference type="AlphaFoldDB" id="A0A0M4PK60"/>
<keyword evidence="2" id="KW-0233">DNA recombination</keyword>
<name>A0A0M4PK60_9GAMM</name>
<proteinExistence type="predicted"/>
<evidence type="ECO:0000256" key="2">
    <source>
        <dbReference type="ARBA" id="ARBA00023172"/>
    </source>
</evidence>
<keyword evidence="1" id="KW-0238">DNA-binding</keyword>
<dbReference type="RefSeq" id="WP_053951175.1">
    <property type="nucleotide sequence ID" value="NZ_CP010552.1"/>
</dbReference>
<dbReference type="Pfam" id="PF00589">
    <property type="entry name" value="Phage_integrase"/>
    <property type="match status" value="1"/>
</dbReference>